<organism evidence="2 3">
    <name type="scientific">Leptospira ainlahdjerensis</name>
    <dbReference type="NCBI Taxonomy" id="2810033"/>
    <lineage>
        <taxon>Bacteria</taxon>
        <taxon>Pseudomonadati</taxon>
        <taxon>Spirochaetota</taxon>
        <taxon>Spirochaetia</taxon>
        <taxon>Leptospirales</taxon>
        <taxon>Leptospiraceae</taxon>
        <taxon>Leptospira</taxon>
    </lineage>
</organism>
<dbReference type="Gene3D" id="3.40.30.10">
    <property type="entry name" value="Glutaredoxin"/>
    <property type="match status" value="1"/>
</dbReference>
<dbReference type="InterPro" id="IPR036249">
    <property type="entry name" value="Thioredoxin-like_sf"/>
</dbReference>
<dbReference type="Pfam" id="PF13417">
    <property type="entry name" value="GST_N_3"/>
    <property type="match status" value="1"/>
</dbReference>
<comment type="caution">
    <text evidence="2">The sequence shown here is derived from an EMBL/GenBank/DDBJ whole genome shotgun (WGS) entry which is preliminary data.</text>
</comment>
<dbReference type="PANTHER" id="PTHR45288:SF1">
    <property type="entry name" value="THIOREDOXIN FAMILY PROTEIN"/>
    <property type="match status" value="1"/>
</dbReference>
<keyword evidence="3" id="KW-1185">Reference proteome</keyword>
<dbReference type="InterPro" id="IPR004045">
    <property type="entry name" value="Glutathione_S-Trfase_N"/>
</dbReference>
<reference evidence="2 3" key="1">
    <citation type="submission" date="2021-02" db="EMBL/GenBank/DDBJ databases">
        <title>Leptospira ainlahdjerensis sp. nov., Leptospira ainazelensis sp. nov., Leptospira abararensis sp. nov. and Leptospira chreensis sp. nov., four new species isolated from water sources in Algeria.</title>
        <authorList>
            <person name="Amara Korba A."/>
            <person name="Kainiu M."/>
            <person name="Vincent A.T."/>
            <person name="Mariet J.-F."/>
            <person name="Veyrier F.J."/>
            <person name="Goarant C."/>
            <person name="Picardeau M."/>
        </authorList>
    </citation>
    <scope>NUCLEOTIDE SEQUENCE [LARGE SCALE GENOMIC DNA]</scope>
    <source>
        <strain evidence="2 3">201903070</strain>
    </source>
</reference>
<dbReference type="SUPFAM" id="SSF52833">
    <property type="entry name" value="Thioredoxin-like"/>
    <property type="match status" value="1"/>
</dbReference>
<name>A0ABS2UHI9_9LEPT</name>
<dbReference type="PROSITE" id="PS51354">
    <property type="entry name" value="GLUTAREDOXIN_2"/>
    <property type="match status" value="1"/>
</dbReference>
<proteinExistence type="predicted"/>
<sequence>MKLYQYLGCPYSAYVREEFSKMGLIAGKDFELVEARRGTPGREEVVRLGGKNQVPFLVDGDTQMYESRDIVTYVRQKLAS</sequence>
<accession>A0ABS2UHI9</accession>
<dbReference type="RefSeq" id="WP_205280782.1">
    <property type="nucleotide sequence ID" value="NZ_JAFFPU010000067.1"/>
</dbReference>
<evidence type="ECO:0000259" key="1">
    <source>
        <dbReference type="Pfam" id="PF13417"/>
    </source>
</evidence>
<dbReference type="EMBL" id="JAFFPU010000067">
    <property type="protein sequence ID" value="MBM9578717.1"/>
    <property type="molecule type" value="Genomic_DNA"/>
</dbReference>
<evidence type="ECO:0000313" key="2">
    <source>
        <dbReference type="EMBL" id="MBM9578717.1"/>
    </source>
</evidence>
<gene>
    <name evidence="2" type="ORF">JWG45_16340</name>
</gene>
<feature type="domain" description="GST N-terminal" evidence="1">
    <location>
        <begin position="3"/>
        <end position="77"/>
    </location>
</feature>
<protein>
    <submittedName>
        <fullName evidence="2">Glutathione S-transferase N-terminal domain-containing protein</fullName>
    </submittedName>
</protein>
<dbReference type="Proteomes" id="UP000724686">
    <property type="component" value="Unassembled WGS sequence"/>
</dbReference>
<dbReference type="PANTHER" id="PTHR45288">
    <property type="entry name" value="THIOREDOXIN FAMILY PROTEIN"/>
    <property type="match status" value="1"/>
</dbReference>
<evidence type="ECO:0000313" key="3">
    <source>
        <dbReference type="Proteomes" id="UP000724686"/>
    </source>
</evidence>